<dbReference type="Proteomes" id="UP001152797">
    <property type="component" value="Unassembled WGS sequence"/>
</dbReference>
<evidence type="ECO:0000313" key="5">
    <source>
        <dbReference type="EMBL" id="CAL4781268.1"/>
    </source>
</evidence>
<gene>
    <name evidence="3" type="ORF">C1SCF055_LOCUS20648</name>
</gene>
<sequence length="460" mass="50897">MAVAFGVAKVVLCLWLGALGADSDDYEGRGWPKWASFSKNKTNKTGSGRGWPKWASFSKNKTNKTGSGPGWFSKNRTWPKWFSKNKTEVPTYPCGCRNWKGVLAPKVDLEEFSINADEKCERPMQHASMTPGKFCSCDKGRAANWDQAVSEAQKAVDDAVSPIVEEMMNAITALQEELGMIVDSSSMKKLKPKVTSFPRKQGEGLWVCCCQSGEAGKCRKDAEQTGWKAAHHEAPADACENEATEGTEDTEAEDEVPLMPPEVAVVSDSTSQGPERTLPVGTRWQVYCDLDGVLADFDRGVVERTGNQPKEFSRRAKMWRRLAPPRTKEFFAKLDWMQGGAELWKYLEPLCPAVLTGSPSGDWARPQKVQWCEKNLRLSADRVLVVNASDKALFSHPGAILVDDRAEYRDDWEARGGIFVHFKEATDSIAMVKEALQKLCYCGALPPGPGALPDFSILSR</sequence>
<dbReference type="EMBL" id="CAMXCT030001891">
    <property type="protein sequence ID" value="CAL4781268.1"/>
    <property type="molecule type" value="Genomic_DNA"/>
</dbReference>
<organism evidence="3">
    <name type="scientific">Cladocopium goreaui</name>
    <dbReference type="NCBI Taxonomy" id="2562237"/>
    <lineage>
        <taxon>Eukaryota</taxon>
        <taxon>Sar</taxon>
        <taxon>Alveolata</taxon>
        <taxon>Dinophyceae</taxon>
        <taxon>Suessiales</taxon>
        <taxon>Symbiodiniaceae</taxon>
        <taxon>Cladocopium</taxon>
    </lineage>
</organism>
<dbReference type="SUPFAM" id="SSF56784">
    <property type="entry name" value="HAD-like"/>
    <property type="match status" value="1"/>
</dbReference>
<dbReference type="OrthoDB" id="2274644at2759"/>
<accession>A0A9P1CPJ1</accession>
<keyword evidence="2" id="KW-0732">Signal</keyword>
<dbReference type="EMBL" id="CAMXCT020001891">
    <property type="protein sequence ID" value="CAL1147331.1"/>
    <property type="molecule type" value="Genomic_DNA"/>
</dbReference>
<dbReference type="Gene3D" id="3.40.50.1000">
    <property type="entry name" value="HAD superfamily/HAD-like"/>
    <property type="match status" value="1"/>
</dbReference>
<evidence type="ECO:0000313" key="4">
    <source>
        <dbReference type="EMBL" id="CAL1147331.1"/>
    </source>
</evidence>
<protein>
    <submittedName>
        <fullName evidence="5">FCP1 homology domain-containing protein</fullName>
    </submittedName>
</protein>
<dbReference type="EMBL" id="CAMXCT010001891">
    <property type="protein sequence ID" value="CAI3993956.1"/>
    <property type="molecule type" value="Genomic_DNA"/>
</dbReference>
<feature type="chain" id="PRO_5043270697" evidence="2">
    <location>
        <begin position="21"/>
        <end position="460"/>
    </location>
</feature>
<evidence type="ECO:0000313" key="6">
    <source>
        <dbReference type="Proteomes" id="UP001152797"/>
    </source>
</evidence>
<name>A0A9P1CPJ1_9DINO</name>
<evidence type="ECO:0000256" key="2">
    <source>
        <dbReference type="SAM" id="SignalP"/>
    </source>
</evidence>
<evidence type="ECO:0000313" key="3">
    <source>
        <dbReference type="EMBL" id="CAI3993956.1"/>
    </source>
</evidence>
<comment type="caution">
    <text evidence="3">The sequence shown here is derived from an EMBL/GenBank/DDBJ whole genome shotgun (WGS) entry which is preliminary data.</text>
</comment>
<reference evidence="4" key="2">
    <citation type="submission" date="2024-04" db="EMBL/GenBank/DDBJ databases">
        <authorList>
            <person name="Chen Y."/>
            <person name="Shah S."/>
            <person name="Dougan E. K."/>
            <person name="Thang M."/>
            <person name="Chan C."/>
        </authorList>
    </citation>
    <scope>NUCLEOTIDE SEQUENCE [LARGE SCALE GENOMIC DNA]</scope>
</reference>
<feature type="region of interest" description="Disordered" evidence="1">
    <location>
        <begin position="229"/>
        <end position="258"/>
    </location>
</feature>
<dbReference type="AlphaFoldDB" id="A0A9P1CPJ1"/>
<dbReference type="InterPro" id="IPR036412">
    <property type="entry name" value="HAD-like_sf"/>
</dbReference>
<proteinExistence type="predicted"/>
<keyword evidence="6" id="KW-1185">Reference proteome</keyword>
<feature type="signal peptide" evidence="2">
    <location>
        <begin position="1"/>
        <end position="20"/>
    </location>
</feature>
<reference evidence="3" key="1">
    <citation type="submission" date="2022-10" db="EMBL/GenBank/DDBJ databases">
        <authorList>
            <person name="Chen Y."/>
            <person name="Dougan E. K."/>
            <person name="Chan C."/>
            <person name="Rhodes N."/>
            <person name="Thang M."/>
        </authorList>
    </citation>
    <scope>NUCLEOTIDE SEQUENCE</scope>
</reference>
<feature type="compositionally biased region" description="Acidic residues" evidence="1">
    <location>
        <begin position="239"/>
        <end position="256"/>
    </location>
</feature>
<dbReference type="InterPro" id="IPR023214">
    <property type="entry name" value="HAD_sf"/>
</dbReference>
<evidence type="ECO:0000256" key="1">
    <source>
        <dbReference type="SAM" id="MobiDB-lite"/>
    </source>
</evidence>